<dbReference type="GeneID" id="20328627"/>
<reference evidence="2 3" key="1">
    <citation type="submission" date="2013-11" db="EMBL/GenBank/DDBJ databases">
        <title>Opisthorchis viverrini - life in the bile duct.</title>
        <authorList>
            <person name="Young N.D."/>
            <person name="Nagarajan N."/>
            <person name="Lin S.J."/>
            <person name="Korhonen P.K."/>
            <person name="Jex A.R."/>
            <person name="Hall R.S."/>
            <person name="Safavi-Hemami H."/>
            <person name="Kaewkong W."/>
            <person name="Bertrand D."/>
            <person name="Gao S."/>
            <person name="Seet Q."/>
            <person name="Wongkham S."/>
            <person name="Teh B.T."/>
            <person name="Wongkham C."/>
            <person name="Intapan P.M."/>
            <person name="Maleewong W."/>
            <person name="Yang X."/>
            <person name="Hu M."/>
            <person name="Wang Z."/>
            <person name="Hofmann A."/>
            <person name="Sternberg P.W."/>
            <person name="Tan P."/>
            <person name="Wang J."/>
            <person name="Gasser R.B."/>
        </authorList>
    </citation>
    <scope>NUCLEOTIDE SEQUENCE [LARGE SCALE GENOMIC DNA]</scope>
</reference>
<dbReference type="EMBL" id="KL596816">
    <property type="protein sequence ID" value="KER24294.1"/>
    <property type="molecule type" value="Genomic_DNA"/>
</dbReference>
<accession>A0A075A9T2</accession>
<feature type="region of interest" description="Disordered" evidence="1">
    <location>
        <begin position="153"/>
        <end position="175"/>
    </location>
</feature>
<dbReference type="KEGG" id="ovi:T265_14461"/>
<dbReference type="AlphaFoldDB" id="A0A075A9T2"/>
<dbReference type="OrthoDB" id="10504906at2759"/>
<feature type="non-terminal residue" evidence="2">
    <location>
        <position position="1"/>
    </location>
</feature>
<dbReference type="CTD" id="20328627"/>
<proteinExistence type="predicted"/>
<evidence type="ECO:0000256" key="1">
    <source>
        <dbReference type="SAM" id="MobiDB-lite"/>
    </source>
</evidence>
<name>A0A075A9T2_OPIVI</name>
<dbReference type="STRING" id="6198.A0A075A9T2"/>
<gene>
    <name evidence="2" type="ORF">T265_14461</name>
</gene>
<dbReference type="RefSeq" id="XP_009171988.1">
    <property type="nucleotide sequence ID" value="XM_009173724.1"/>
</dbReference>
<evidence type="ECO:0000313" key="2">
    <source>
        <dbReference type="EMBL" id="KER24294.1"/>
    </source>
</evidence>
<organism evidence="2 3">
    <name type="scientific">Opisthorchis viverrini</name>
    <name type="common">Southeast Asian liver fluke</name>
    <dbReference type="NCBI Taxonomy" id="6198"/>
    <lineage>
        <taxon>Eukaryota</taxon>
        <taxon>Metazoa</taxon>
        <taxon>Spiralia</taxon>
        <taxon>Lophotrochozoa</taxon>
        <taxon>Platyhelminthes</taxon>
        <taxon>Trematoda</taxon>
        <taxon>Digenea</taxon>
        <taxon>Opisthorchiida</taxon>
        <taxon>Opisthorchiata</taxon>
        <taxon>Opisthorchiidae</taxon>
        <taxon>Opisthorchis</taxon>
    </lineage>
</organism>
<protein>
    <submittedName>
        <fullName evidence="2">Uncharacterized protein</fullName>
    </submittedName>
</protein>
<dbReference type="Proteomes" id="UP000054324">
    <property type="component" value="Unassembled WGS sequence"/>
</dbReference>
<sequence>SLNTTYRWDWNSQLTGQYSQYSVNELRDGNATGQADLQEYYSVVGLFAELGSWIANVSSPIEVTSSLNPALKMSPRLVMKRLQSNCQARRTDQQPNNIPANRPVLSGALFGSWSVRRAWQLDCKRFITKRGDIFSAGLSDDVTSIGDETFAIQLPSSANRPTTKQRTRATYIPQH</sequence>
<evidence type="ECO:0000313" key="3">
    <source>
        <dbReference type="Proteomes" id="UP000054324"/>
    </source>
</evidence>
<feature type="compositionally biased region" description="Polar residues" evidence="1">
    <location>
        <begin position="154"/>
        <end position="164"/>
    </location>
</feature>
<keyword evidence="3" id="KW-1185">Reference proteome</keyword>